<dbReference type="AlphaFoldDB" id="A0A2S6HUH3"/>
<dbReference type="Proteomes" id="UP000237749">
    <property type="component" value="Unassembled WGS sequence"/>
</dbReference>
<protein>
    <recommendedName>
        <fullName evidence="2 10">FAD:protein FMN transferase</fullName>
        <ecNumber evidence="1 10">2.7.1.180</ecNumber>
    </recommendedName>
    <alternativeName>
        <fullName evidence="8 10">Flavin transferase</fullName>
    </alternativeName>
</protein>
<evidence type="ECO:0000256" key="8">
    <source>
        <dbReference type="ARBA" id="ARBA00031306"/>
    </source>
</evidence>
<keyword evidence="12" id="KW-0449">Lipoprotein</keyword>
<evidence type="ECO:0000256" key="4">
    <source>
        <dbReference type="ARBA" id="ARBA00022679"/>
    </source>
</evidence>
<sequence length="314" mass="34529">MRQIQKTFFALGTANTVAVFDQELSEERIIKVLDHIKMQTLRFDHMFSAFKEDSEIAEINRAAGKNLVTVSKETIDVIEKAVEISKDSQGTFDITSGSLLRIWRNAKRENRLPCMEELKRTMDLINYKNIVIDHNKVGLSQTGQELDLGGIAKGYAADAAKQMLLDEGISDGFINFGGSVIAFGSPKQIGIQNPFAKTGVSAGTVIVSNQAIVTSGNYERYFEKDGQRYHHILDPGTGFPSASGLAGVTLIGDFACELDGLSTAVFVMGLKSGMRLLNQYHIEGIFMEGSGATYVTPELKDKFIMGKKEINYYG</sequence>
<dbReference type="EC" id="2.7.1.180" evidence="1 10"/>
<dbReference type="InterPro" id="IPR003374">
    <property type="entry name" value="ApbE-like_sf"/>
</dbReference>
<dbReference type="PANTHER" id="PTHR30040">
    <property type="entry name" value="THIAMINE BIOSYNTHESIS LIPOPROTEIN APBE"/>
    <property type="match status" value="1"/>
</dbReference>
<evidence type="ECO:0000313" key="13">
    <source>
        <dbReference type="Proteomes" id="UP000237749"/>
    </source>
</evidence>
<dbReference type="GO" id="GO:0016740">
    <property type="term" value="F:transferase activity"/>
    <property type="evidence" value="ECO:0007669"/>
    <property type="project" value="UniProtKB-UniRule"/>
</dbReference>
<organism evidence="12 13">
    <name type="scientific">Lacrimispora xylanisolvens</name>
    <dbReference type="NCBI Taxonomy" id="384636"/>
    <lineage>
        <taxon>Bacteria</taxon>
        <taxon>Bacillati</taxon>
        <taxon>Bacillota</taxon>
        <taxon>Clostridia</taxon>
        <taxon>Lachnospirales</taxon>
        <taxon>Lachnospiraceae</taxon>
        <taxon>Lacrimispora</taxon>
    </lineage>
</organism>
<evidence type="ECO:0000256" key="9">
    <source>
        <dbReference type="ARBA" id="ARBA00048540"/>
    </source>
</evidence>
<evidence type="ECO:0000256" key="6">
    <source>
        <dbReference type="ARBA" id="ARBA00022827"/>
    </source>
</evidence>
<dbReference type="InterPro" id="IPR024932">
    <property type="entry name" value="ApbE"/>
</dbReference>
<feature type="binding site" evidence="11">
    <location>
        <position position="259"/>
    </location>
    <ligand>
        <name>Mg(2+)</name>
        <dbReference type="ChEBI" id="CHEBI:18420"/>
    </ligand>
</feature>
<keyword evidence="13" id="KW-1185">Reference proteome</keyword>
<dbReference type="GO" id="GO:0046872">
    <property type="term" value="F:metal ion binding"/>
    <property type="evidence" value="ECO:0007669"/>
    <property type="project" value="UniProtKB-UniRule"/>
</dbReference>
<evidence type="ECO:0000313" key="12">
    <source>
        <dbReference type="EMBL" id="PPK81490.1"/>
    </source>
</evidence>
<reference evidence="12 13" key="1">
    <citation type="submission" date="2018-02" db="EMBL/GenBank/DDBJ databases">
        <title>Genomic Encyclopedia of Archaeal and Bacterial Type Strains, Phase II (KMG-II): from individual species to whole genera.</title>
        <authorList>
            <person name="Goeker M."/>
        </authorList>
    </citation>
    <scope>NUCLEOTIDE SEQUENCE [LARGE SCALE GENOMIC DNA]</scope>
    <source>
        <strain evidence="12 13">DSM 3808</strain>
    </source>
</reference>
<proteinExistence type="inferred from homology"/>
<dbReference type="Gene3D" id="3.10.520.10">
    <property type="entry name" value="ApbE-like domains"/>
    <property type="match status" value="1"/>
</dbReference>
<comment type="catalytic activity">
    <reaction evidence="9 10">
        <text>L-threonyl-[protein] + FAD = FMN-L-threonyl-[protein] + AMP + H(+)</text>
        <dbReference type="Rhea" id="RHEA:36847"/>
        <dbReference type="Rhea" id="RHEA-COMP:11060"/>
        <dbReference type="Rhea" id="RHEA-COMP:11061"/>
        <dbReference type="ChEBI" id="CHEBI:15378"/>
        <dbReference type="ChEBI" id="CHEBI:30013"/>
        <dbReference type="ChEBI" id="CHEBI:57692"/>
        <dbReference type="ChEBI" id="CHEBI:74257"/>
        <dbReference type="ChEBI" id="CHEBI:456215"/>
        <dbReference type="EC" id="2.7.1.180"/>
    </reaction>
</comment>
<comment type="similarity">
    <text evidence="10">Belongs to the ApbE family.</text>
</comment>
<dbReference type="SUPFAM" id="SSF143631">
    <property type="entry name" value="ApbE-like"/>
    <property type="match status" value="1"/>
</dbReference>
<keyword evidence="4 10" id="KW-0808">Transferase</keyword>
<evidence type="ECO:0000256" key="5">
    <source>
        <dbReference type="ARBA" id="ARBA00022723"/>
    </source>
</evidence>
<dbReference type="PANTHER" id="PTHR30040:SF2">
    <property type="entry name" value="FAD:PROTEIN FMN TRANSFERASE"/>
    <property type="match status" value="1"/>
</dbReference>
<keyword evidence="5 10" id="KW-0479">Metal-binding</keyword>
<gene>
    <name evidence="12" type="ORF">BXY41_104293</name>
</gene>
<evidence type="ECO:0000256" key="2">
    <source>
        <dbReference type="ARBA" id="ARBA00016337"/>
    </source>
</evidence>
<evidence type="ECO:0000256" key="1">
    <source>
        <dbReference type="ARBA" id="ARBA00011955"/>
    </source>
</evidence>
<keyword evidence="6 10" id="KW-0274">FAD</keyword>
<comment type="cofactor">
    <cofactor evidence="11">
        <name>Mg(2+)</name>
        <dbReference type="ChEBI" id="CHEBI:18420"/>
    </cofactor>
    <cofactor evidence="11">
        <name>Mn(2+)</name>
        <dbReference type="ChEBI" id="CHEBI:29035"/>
    </cofactor>
    <text evidence="11">Magnesium. Can also use manganese.</text>
</comment>
<accession>A0A2S6HUH3</accession>
<feature type="binding site" evidence="11">
    <location>
        <position position="263"/>
    </location>
    <ligand>
        <name>Mg(2+)</name>
        <dbReference type="ChEBI" id="CHEBI:18420"/>
    </ligand>
</feature>
<dbReference type="PIRSF" id="PIRSF006268">
    <property type="entry name" value="ApbE"/>
    <property type="match status" value="1"/>
</dbReference>
<evidence type="ECO:0000256" key="3">
    <source>
        <dbReference type="ARBA" id="ARBA00022630"/>
    </source>
</evidence>
<keyword evidence="7 10" id="KW-0460">Magnesium</keyword>
<evidence type="ECO:0000256" key="7">
    <source>
        <dbReference type="ARBA" id="ARBA00022842"/>
    </source>
</evidence>
<dbReference type="Pfam" id="PF02424">
    <property type="entry name" value="ApbE"/>
    <property type="match status" value="1"/>
</dbReference>
<evidence type="ECO:0000256" key="11">
    <source>
        <dbReference type="PIRSR" id="PIRSR006268-2"/>
    </source>
</evidence>
<dbReference type="EMBL" id="PTJA01000004">
    <property type="protein sequence ID" value="PPK81490.1"/>
    <property type="molecule type" value="Genomic_DNA"/>
</dbReference>
<comment type="caution">
    <text evidence="12">The sequence shown here is derived from an EMBL/GenBank/DDBJ whole genome shotgun (WGS) entry which is preliminary data.</text>
</comment>
<keyword evidence="3 10" id="KW-0285">Flavoprotein</keyword>
<evidence type="ECO:0000256" key="10">
    <source>
        <dbReference type="PIRNR" id="PIRNR006268"/>
    </source>
</evidence>
<name>A0A2S6HUH3_9FIRM</name>
<feature type="binding site" evidence="11">
    <location>
        <position position="150"/>
    </location>
    <ligand>
        <name>Mg(2+)</name>
        <dbReference type="ChEBI" id="CHEBI:18420"/>
    </ligand>
</feature>
<dbReference type="RefSeq" id="WP_170072298.1">
    <property type="nucleotide sequence ID" value="NZ_PTJA01000004.1"/>
</dbReference>